<proteinExistence type="predicted"/>
<gene>
    <name evidence="2" type="ORF">EGW08_009568</name>
</gene>
<dbReference type="InterPro" id="IPR027878">
    <property type="entry name" value="DUF4551"/>
</dbReference>
<feature type="compositionally biased region" description="Polar residues" evidence="1">
    <location>
        <begin position="134"/>
        <end position="153"/>
    </location>
</feature>
<feature type="compositionally biased region" description="Polar residues" evidence="1">
    <location>
        <begin position="161"/>
        <end position="170"/>
    </location>
</feature>
<feature type="compositionally biased region" description="Basic residues" evidence="1">
    <location>
        <begin position="115"/>
        <end position="124"/>
    </location>
</feature>
<feature type="region of interest" description="Disordered" evidence="1">
    <location>
        <begin position="109"/>
        <end position="170"/>
    </location>
</feature>
<dbReference type="PANTHER" id="PTHR35354">
    <property type="entry name" value="RGD1561648"/>
    <property type="match status" value="1"/>
</dbReference>
<dbReference type="Pfam" id="PF15087">
    <property type="entry name" value="DUF4551"/>
    <property type="match status" value="1"/>
</dbReference>
<dbReference type="AlphaFoldDB" id="A0A3S1A4P1"/>
<evidence type="ECO:0000313" key="3">
    <source>
        <dbReference type="Proteomes" id="UP000271974"/>
    </source>
</evidence>
<accession>A0A3S1A4P1</accession>
<evidence type="ECO:0000256" key="1">
    <source>
        <dbReference type="SAM" id="MobiDB-lite"/>
    </source>
</evidence>
<evidence type="ECO:0000313" key="2">
    <source>
        <dbReference type="EMBL" id="RUS82665.1"/>
    </source>
</evidence>
<feature type="non-terminal residue" evidence="2">
    <location>
        <position position="170"/>
    </location>
</feature>
<keyword evidence="3" id="KW-1185">Reference proteome</keyword>
<dbReference type="Proteomes" id="UP000271974">
    <property type="component" value="Unassembled WGS sequence"/>
</dbReference>
<organism evidence="2 3">
    <name type="scientific">Elysia chlorotica</name>
    <name type="common">Eastern emerald elysia</name>
    <name type="synonym">Sea slug</name>
    <dbReference type="NCBI Taxonomy" id="188477"/>
    <lineage>
        <taxon>Eukaryota</taxon>
        <taxon>Metazoa</taxon>
        <taxon>Spiralia</taxon>
        <taxon>Lophotrochozoa</taxon>
        <taxon>Mollusca</taxon>
        <taxon>Gastropoda</taxon>
        <taxon>Heterobranchia</taxon>
        <taxon>Euthyneura</taxon>
        <taxon>Panpulmonata</taxon>
        <taxon>Sacoglossa</taxon>
        <taxon>Placobranchoidea</taxon>
        <taxon>Plakobranchidae</taxon>
        <taxon>Elysia</taxon>
    </lineage>
</organism>
<dbReference type="EMBL" id="RQTK01000276">
    <property type="protein sequence ID" value="RUS82665.1"/>
    <property type="molecule type" value="Genomic_DNA"/>
</dbReference>
<reference evidence="2 3" key="1">
    <citation type="submission" date="2019-01" db="EMBL/GenBank/DDBJ databases">
        <title>A draft genome assembly of the solar-powered sea slug Elysia chlorotica.</title>
        <authorList>
            <person name="Cai H."/>
            <person name="Li Q."/>
            <person name="Fang X."/>
            <person name="Li J."/>
            <person name="Curtis N.E."/>
            <person name="Altenburger A."/>
            <person name="Shibata T."/>
            <person name="Feng M."/>
            <person name="Maeda T."/>
            <person name="Schwartz J.A."/>
            <person name="Shigenobu S."/>
            <person name="Lundholm N."/>
            <person name="Nishiyama T."/>
            <person name="Yang H."/>
            <person name="Hasebe M."/>
            <person name="Li S."/>
            <person name="Pierce S.K."/>
            <person name="Wang J."/>
        </authorList>
    </citation>
    <scope>NUCLEOTIDE SEQUENCE [LARGE SCALE GENOMIC DNA]</scope>
    <source>
        <strain evidence="2">EC2010</strain>
        <tissue evidence="2">Whole organism of an adult</tissue>
    </source>
</reference>
<name>A0A3S1A4P1_ELYCH</name>
<protein>
    <submittedName>
        <fullName evidence="2">Uncharacterized protein</fullName>
    </submittedName>
</protein>
<dbReference type="PANTHER" id="PTHR35354:SF1">
    <property type="entry name" value="RGD1561648"/>
    <property type="match status" value="1"/>
</dbReference>
<comment type="caution">
    <text evidence="2">The sequence shown here is derived from an EMBL/GenBank/DDBJ whole genome shotgun (WGS) entry which is preliminary data.</text>
</comment>
<sequence>MAWKAGNGELFQKNSKFESFLKRSISDEAFERVRAYESCIVISEKENKAFKYVVLTDEKIYLTENPPKTLQEVVHFKDVISVDLVNEFPDFLVGQERTNTQQIAVTYTTSEPRRRSLRRSKRSPRGSLTELNGDRSNASTPLGYSSSLDSNSIFHEDAGYGTQSSGSLSQ</sequence>
<dbReference type="OrthoDB" id="6022562at2759"/>